<evidence type="ECO:0000313" key="3">
    <source>
        <dbReference type="Proteomes" id="UP000594262"/>
    </source>
</evidence>
<dbReference type="EnsemblMetazoa" id="CLYHEMT024383.4">
    <property type="protein sequence ID" value="CLYHEMP024383.4"/>
    <property type="gene ID" value="CLYHEMG024383"/>
</dbReference>
<protein>
    <submittedName>
        <fullName evidence="2">Uncharacterized protein</fullName>
    </submittedName>
</protein>
<organism evidence="2 3">
    <name type="scientific">Clytia hemisphaerica</name>
    <dbReference type="NCBI Taxonomy" id="252671"/>
    <lineage>
        <taxon>Eukaryota</taxon>
        <taxon>Metazoa</taxon>
        <taxon>Cnidaria</taxon>
        <taxon>Hydrozoa</taxon>
        <taxon>Hydroidolina</taxon>
        <taxon>Leptothecata</taxon>
        <taxon>Obeliida</taxon>
        <taxon>Clytiidae</taxon>
        <taxon>Clytia</taxon>
    </lineage>
</organism>
<evidence type="ECO:0000256" key="1">
    <source>
        <dbReference type="SAM" id="MobiDB-lite"/>
    </source>
</evidence>
<accession>A0A7M6DR92</accession>
<keyword evidence="3" id="KW-1185">Reference proteome</keyword>
<evidence type="ECO:0000313" key="2">
    <source>
        <dbReference type="EnsemblMetazoa" id="CLYHEMP024383.4"/>
    </source>
</evidence>
<dbReference type="OrthoDB" id="6133115at2759"/>
<proteinExistence type="predicted"/>
<feature type="compositionally biased region" description="Polar residues" evidence="1">
    <location>
        <begin position="1"/>
        <end position="13"/>
    </location>
</feature>
<feature type="compositionally biased region" description="Polar residues" evidence="1">
    <location>
        <begin position="97"/>
        <end position="107"/>
    </location>
</feature>
<reference evidence="2" key="1">
    <citation type="submission" date="2021-01" db="UniProtKB">
        <authorList>
            <consortium name="EnsemblMetazoa"/>
        </authorList>
    </citation>
    <scope>IDENTIFICATION</scope>
</reference>
<feature type="region of interest" description="Disordered" evidence="1">
    <location>
        <begin position="1"/>
        <end position="22"/>
    </location>
</feature>
<sequence>ENQDNGIGSSKQTLKWEEDNDWGNWQNWTTSVDKQEETVHSSKDAIISTQMNAASIVSVTTTTSTAKATSTSTDTVQAIGAAGKTQSWEDNDWGTWKNWTTSVDKQE</sequence>
<dbReference type="Proteomes" id="UP000594262">
    <property type="component" value="Unplaced"/>
</dbReference>
<dbReference type="AlphaFoldDB" id="A0A7M6DR92"/>
<feature type="region of interest" description="Disordered" evidence="1">
    <location>
        <begin position="84"/>
        <end position="107"/>
    </location>
</feature>
<name>A0A7M6DR92_9CNID</name>